<gene>
    <name evidence="2" type="ORF">CCM_00550</name>
</gene>
<feature type="compositionally biased region" description="Basic residues" evidence="1">
    <location>
        <begin position="54"/>
        <end position="63"/>
    </location>
</feature>
<proteinExistence type="predicted"/>
<accession>G3J4S9</accession>
<dbReference type="HOGENOM" id="CLU_2885688_0_0_1"/>
<reference evidence="2 3" key="1">
    <citation type="journal article" date="2011" name="Genome Biol.">
        <title>Genome sequence of the insect pathogenic fungus Cordyceps militaris, a valued traditional Chinese medicine.</title>
        <authorList>
            <person name="Zheng P."/>
            <person name="Xia Y."/>
            <person name="Xiao G."/>
            <person name="Xiong C."/>
            <person name="Hu X."/>
            <person name="Zhang S."/>
            <person name="Zheng H."/>
            <person name="Huang Y."/>
            <person name="Zhou Y."/>
            <person name="Wang S."/>
            <person name="Zhao G.P."/>
            <person name="Liu X."/>
            <person name="St Leger R.J."/>
            <person name="Wang C."/>
        </authorList>
    </citation>
    <scope>NUCLEOTIDE SEQUENCE [LARGE SCALE GENOMIC DNA]</scope>
    <source>
        <strain evidence="2 3">CM01</strain>
    </source>
</reference>
<dbReference type="KEGG" id="cmt:CCM_00550"/>
<dbReference type="RefSeq" id="XP_006665773.1">
    <property type="nucleotide sequence ID" value="XM_006665710.1"/>
</dbReference>
<protein>
    <submittedName>
        <fullName evidence="2">Uncharacterized protein</fullName>
    </submittedName>
</protein>
<sequence>MDNKTTIGLVNRTTAKPSSGAIRCLAAKPYIAAGIPQGRPHRACIPPERDAGIWRKKKKTTSL</sequence>
<dbReference type="VEuPathDB" id="FungiDB:CCM_00550"/>
<evidence type="ECO:0000256" key="1">
    <source>
        <dbReference type="SAM" id="MobiDB-lite"/>
    </source>
</evidence>
<dbReference type="InParanoid" id="G3J4S9"/>
<dbReference type="EMBL" id="JH126399">
    <property type="protein sequence ID" value="EGX95896.1"/>
    <property type="molecule type" value="Genomic_DNA"/>
</dbReference>
<organism evidence="2 3">
    <name type="scientific">Cordyceps militaris (strain CM01)</name>
    <name type="common">Caterpillar fungus</name>
    <dbReference type="NCBI Taxonomy" id="983644"/>
    <lineage>
        <taxon>Eukaryota</taxon>
        <taxon>Fungi</taxon>
        <taxon>Dikarya</taxon>
        <taxon>Ascomycota</taxon>
        <taxon>Pezizomycotina</taxon>
        <taxon>Sordariomycetes</taxon>
        <taxon>Hypocreomycetidae</taxon>
        <taxon>Hypocreales</taxon>
        <taxon>Cordycipitaceae</taxon>
        <taxon>Cordyceps</taxon>
    </lineage>
</organism>
<evidence type="ECO:0000313" key="3">
    <source>
        <dbReference type="Proteomes" id="UP000001610"/>
    </source>
</evidence>
<dbReference type="AlphaFoldDB" id="G3J4S9"/>
<evidence type="ECO:0000313" key="2">
    <source>
        <dbReference type="EMBL" id="EGX95896.1"/>
    </source>
</evidence>
<keyword evidence="3" id="KW-1185">Reference proteome</keyword>
<dbReference type="GeneID" id="18162585"/>
<name>G3J4S9_CORMM</name>
<feature type="region of interest" description="Disordered" evidence="1">
    <location>
        <begin position="36"/>
        <end position="63"/>
    </location>
</feature>
<dbReference type="Proteomes" id="UP000001610">
    <property type="component" value="Unassembled WGS sequence"/>
</dbReference>